<dbReference type="Pfam" id="PF00149">
    <property type="entry name" value="Metallophos"/>
    <property type="match status" value="1"/>
</dbReference>
<dbReference type="OrthoDB" id="783096at2759"/>
<evidence type="ECO:0000313" key="2">
    <source>
        <dbReference type="EMBL" id="KAF7715896.1"/>
    </source>
</evidence>
<comment type="caution">
    <text evidence="2">The sequence shown here is derived from an EMBL/GenBank/DDBJ whole genome shotgun (WGS) entry which is preliminary data.</text>
</comment>
<dbReference type="SUPFAM" id="SSF56300">
    <property type="entry name" value="Metallo-dependent phosphatases"/>
    <property type="match status" value="1"/>
</dbReference>
<keyword evidence="3" id="KW-1185">Reference proteome</keyword>
<dbReference type="PANTHER" id="PTHR32440:SF11">
    <property type="entry name" value="METALLOPHOSPHOESTERASE DOMAIN-CONTAINING PROTEIN"/>
    <property type="match status" value="1"/>
</dbReference>
<dbReference type="InterPro" id="IPR029052">
    <property type="entry name" value="Metallo-depent_PP-like"/>
</dbReference>
<reference evidence="2" key="1">
    <citation type="journal article" date="2020" name="Front. Microbiol.">
        <title>Gene regulatory networks of Penicillium echinulatum 2HH and Penicillium oxalicum 114-2 inferred by a computational biology approach.</title>
        <authorList>
            <person name="Lenz A.R."/>
            <person name="Galan-Vasquez E."/>
            <person name="Balbinot E."/>
            <person name="De Abreu F.P."/>
            <person name="De Oliveira N.S."/>
            <person name="Da Rosa L.O."/>
            <person name="De Avila E Silva S."/>
            <person name="Camassola M."/>
            <person name="Dillon A.J.P."/>
            <person name="Perez-Rueda E."/>
        </authorList>
    </citation>
    <scope>NUCLEOTIDE SEQUENCE</scope>
    <source>
        <strain evidence="2">S1M29</strain>
    </source>
</reference>
<proteinExistence type="predicted"/>
<dbReference type="Gene3D" id="3.60.21.10">
    <property type="match status" value="1"/>
</dbReference>
<feature type="domain" description="Calcineurin-like phosphoesterase" evidence="1">
    <location>
        <begin position="34"/>
        <end position="287"/>
    </location>
</feature>
<dbReference type="EMBL" id="WIWV01000049">
    <property type="protein sequence ID" value="KAF7715896.1"/>
    <property type="molecule type" value="Genomic_DNA"/>
</dbReference>
<gene>
    <name evidence="2" type="ORF">PECM_006216</name>
</gene>
<evidence type="ECO:0000313" key="3">
    <source>
        <dbReference type="Proteomes" id="UP000631181"/>
    </source>
</evidence>
<sequence length="412" mass="46108">MAYYEAIQKVMGLGLKSQSESSRRLEFTKNGTFHISVFNDLHFAEDADNDVKTQDVISKLISMEKPQFIVVNGDLISGEATRSSNADQFIDQVLKPFKKADIPWASTYGNHDSDANLDPVHNIYSHEKTYKKSLTKSMITSPTAGVTNYFLPVYAHGASDETPALIMWFFDSRGGNYPADHGDDDPSGRRGDWVDAEVVKWFKEKSSNLTEEYGKTVPSLAFYHIPAHAMAKYQDDYYDNRTTPGINGERVVAQGAGATDYTGQDTRFMQALLDTPGLMATFSGHDHLNDWCFKWNSGIEDQNLTGNGLNMCYGRRTGYGGYGDVARGGRQILLHEKHMAKAIDTWVRLEDGSVSSAITLNATYGEDQYNEMQSSILRVVTSGTSDVHSASLLPVMLFWMFMVGLQYMRRIY</sequence>
<organism evidence="2 3">
    <name type="scientific">Penicillium ucsense</name>
    <dbReference type="NCBI Taxonomy" id="2839758"/>
    <lineage>
        <taxon>Eukaryota</taxon>
        <taxon>Fungi</taxon>
        <taxon>Dikarya</taxon>
        <taxon>Ascomycota</taxon>
        <taxon>Pezizomycotina</taxon>
        <taxon>Eurotiomycetes</taxon>
        <taxon>Eurotiomycetidae</taxon>
        <taxon>Eurotiales</taxon>
        <taxon>Aspergillaceae</taxon>
        <taxon>Penicillium</taxon>
    </lineage>
</organism>
<dbReference type="GO" id="GO:0016788">
    <property type="term" value="F:hydrolase activity, acting on ester bonds"/>
    <property type="evidence" value="ECO:0007669"/>
    <property type="project" value="TreeGrafter"/>
</dbReference>
<accession>A0A8J8W1D2</accession>
<evidence type="ECO:0000259" key="1">
    <source>
        <dbReference type="Pfam" id="PF00149"/>
    </source>
</evidence>
<dbReference type="GO" id="GO:0005737">
    <property type="term" value="C:cytoplasm"/>
    <property type="evidence" value="ECO:0007669"/>
    <property type="project" value="TreeGrafter"/>
</dbReference>
<name>A0A8J8W1D2_9EURO</name>
<protein>
    <recommendedName>
        <fullName evidence="1">Calcineurin-like phosphoesterase domain-containing protein</fullName>
    </recommendedName>
</protein>
<dbReference type="AlphaFoldDB" id="A0A8J8W1D2"/>
<dbReference type="InterPro" id="IPR004843">
    <property type="entry name" value="Calcineurin-like_PHP"/>
</dbReference>
<dbReference type="PANTHER" id="PTHR32440">
    <property type="entry name" value="PHOSPHATASE DCR2-RELATED-RELATED"/>
    <property type="match status" value="1"/>
</dbReference>
<dbReference type="CDD" id="cd07383">
    <property type="entry name" value="MPP_Dcr2"/>
    <property type="match status" value="1"/>
</dbReference>
<dbReference type="Proteomes" id="UP000631181">
    <property type="component" value="Unassembled WGS sequence"/>
</dbReference>